<organism evidence="3 4">
    <name type="scientific">Canavalia gladiata</name>
    <name type="common">Sword bean</name>
    <name type="synonym">Dolichos gladiatus</name>
    <dbReference type="NCBI Taxonomy" id="3824"/>
    <lineage>
        <taxon>Eukaryota</taxon>
        <taxon>Viridiplantae</taxon>
        <taxon>Streptophyta</taxon>
        <taxon>Embryophyta</taxon>
        <taxon>Tracheophyta</taxon>
        <taxon>Spermatophyta</taxon>
        <taxon>Magnoliopsida</taxon>
        <taxon>eudicotyledons</taxon>
        <taxon>Gunneridae</taxon>
        <taxon>Pentapetalae</taxon>
        <taxon>rosids</taxon>
        <taxon>fabids</taxon>
        <taxon>Fabales</taxon>
        <taxon>Fabaceae</taxon>
        <taxon>Papilionoideae</taxon>
        <taxon>50 kb inversion clade</taxon>
        <taxon>NPAAA clade</taxon>
        <taxon>indigoferoid/millettioid clade</taxon>
        <taxon>Phaseoleae</taxon>
        <taxon>Canavalia</taxon>
    </lineage>
</organism>
<proteinExistence type="predicted"/>
<keyword evidence="1" id="KW-0812">Transmembrane</keyword>
<dbReference type="EMBL" id="JAYMYQ010000001">
    <property type="protein sequence ID" value="KAK7362042.1"/>
    <property type="molecule type" value="Genomic_DNA"/>
</dbReference>
<evidence type="ECO:0000259" key="2">
    <source>
        <dbReference type="Pfam" id="PF01582"/>
    </source>
</evidence>
<dbReference type="InterPro" id="IPR035897">
    <property type="entry name" value="Toll_tir_struct_dom_sf"/>
</dbReference>
<dbReference type="Proteomes" id="UP001367508">
    <property type="component" value="Unassembled WGS sequence"/>
</dbReference>
<keyword evidence="1" id="KW-0472">Membrane</keyword>
<dbReference type="AlphaFoldDB" id="A0AAN9R7H9"/>
<evidence type="ECO:0000256" key="1">
    <source>
        <dbReference type="SAM" id="Phobius"/>
    </source>
</evidence>
<sequence length="120" mass="14166">MEALHFVLPELCIFNVTLLIFYGVDLSYVQHQKGRYEERFARLEEKKGSPDGMEKLNKWRMAMHHTTNIPDFDSISYSILKLNLSFEIQLKLEYVVGQNHDEDHTLEFHIDLPAMEKLIL</sequence>
<feature type="domain" description="TIR" evidence="2">
    <location>
        <begin position="18"/>
        <end position="75"/>
    </location>
</feature>
<name>A0AAN9R7H9_CANGL</name>
<comment type="caution">
    <text evidence="3">The sequence shown here is derived from an EMBL/GenBank/DDBJ whole genome shotgun (WGS) entry which is preliminary data.</text>
</comment>
<accession>A0AAN9R7H9</accession>
<dbReference type="Gene3D" id="3.40.50.10140">
    <property type="entry name" value="Toll/interleukin-1 receptor homology (TIR) domain"/>
    <property type="match status" value="1"/>
</dbReference>
<feature type="transmembrane region" description="Helical" evidence="1">
    <location>
        <begin position="6"/>
        <end position="29"/>
    </location>
</feature>
<dbReference type="Pfam" id="PF01582">
    <property type="entry name" value="TIR"/>
    <property type="match status" value="1"/>
</dbReference>
<evidence type="ECO:0000313" key="4">
    <source>
        <dbReference type="Proteomes" id="UP001367508"/>
    </source>
</evidence>
<keyword evidence="1" id="KW-1133">Transmembrane helix</keyword>
<reference evidence="3 4" key="1">
    <citation type="submission" date="2024-01" db="EMBL/GenBank/DDBJ databases">
        <title>The genomes of 5 underutilized Papilionoideae crops provide insights into root nodulation and disease resistanc.</title>
        <authorList>
            <person name="Jiang F."/>
        </authorList>
    </citation>
    <scope>NUCLEOTIDE SEQUENCE [LARGE SCALE GENOMIC DNA]</scope>
    <source>
        <strain evidence="3">LVBAO_FW01</strain>
        <tissue evidence="3">Leaves</tissue>
    </source>
</reference>
<evidence type="ECO:0000313" key="3">
    <source>
        <dbReference type="EMBL" id="KAK7362042.1"/>
    </source>
</evidence>
<dbReference type="InterPro" id="IPR000157">
    <property type="entry name" value="TIR_dom"/>
</dbReference>
<protein>
    <recommendedName>
        <fullName evidence="2">TIR domain-containing protein</fullName>
    </recommendedName>
</protein>
<dbReference type="GO" id="GO:0007165">
    <property type="term" value="P:signal transduction"/>
    <property type="evidence" value="ECO:0007669"/>
    <property type="project" value="InterPro"/>
</dbReference>
<keyword evidence="4" id="KW-1185">Reference proteome</keyword>
<gene>
    <name evidence="3" type="ORF">VNO77_04140</name>
</gene>